<evidence type="ECO:0000256" key="1">
    <source>
        <dbReference type="ARBA" id="ARBA00008812"/>
    </source>
</evidence>
<comment type="similarity">
    <text evidence="1">Belongs to the UPF0312 family.</text>
</comment>
<comment type="caution">
    <text evidence="3">The sequence shown here is derived from an EMBL/GenBank/DDBJ whole genome shotgun (WGS) entry which is preliminary data.</text>
</comment>
<organism evidence="3 4">
    <name type="scientific">Streptomyces brasiliensis</name>
    <dbReference type="NCBI Taxonomy" id="1954"/>
    <lineage>
        <taxon>Bacteria</taxon>
        <taxon>Bacillati</taxon>
        <taxon>Actinomycetota</taxon>
        <taxon>Actinomycetes</taxon>
        <taxon>Kitasatosporales</taxon>
        <taxon>Streptomycetaceae</taxon>
        <taxon>Streptomyces</taxon>
    </lineage>
</organism>
<proteinExistence type="inferred from homology"/>
<dbReference type="AlphaFoldDB" id="A0A917KA13"/>
<dbReference type="PANTHER" id="PTHR34406:SF1">
    <property type="entry name" value="PROTEIN YCEI"/>
    <property type="match status" value="1"/>
</dbReference>
<reference evidence="3" key="1">
    <citation type="journal article" date="2014" name="Int. J. Syst. Evol. Microbiol.">
        <title>Complete genome sequence of Corynebacterium casei LMG S-19264T (=DSM 44701T), isolated from a smear-ripened cheese.</title>
        <authorList>
            <consortium name="US DOE Joint Genome Institute (JGI-PGF)"/>
            <person name="Walter F."/>
            <person name="Albersmeier A."/>
            <person name="Kalinowski J."/>
            <person name="Ruckert C."/>
        </authorList>
    </citation>
    <scope>NUCLEOTIDE SEQUENCE</scope>
    <source>
        <strain evidence="3">JCM 3086</strain>
    </source>
</reference>
<dbReference type="SUPFAM" id="SSF101874">
    <property type="entry name" value="YceI-like"/>
    <property type="match status" value="1"/>
</dbReference>
<dbReference type="InterPro" id="IPR036761">
    <property type="entry name" value="TTHA0802/YceI-like_sf"/>
</dbReference>
<feature type="domain" description="Lipid/polyisoprenoid-binding YceI-like" evidence="2">
    <location>
        <begin position="22"/>
        <end position="188"/>
    </location>
</feature>
<protein>
    <recommendedName>
        <fullName evidence="2">Lipid/polyisoprenoid-binding YceI-like domain-containing protein</fullName>
    </recommendedName>
</protein>
<dbReference type="RefSeq" id="WP_189310377.1">
    <property type="nucleotide sequence ID" value="NZ_BMQA01000004.1"/>
</dbReference>
<gene>
    <name evidence="3" type="ORF">GCM10010121_015960</name>
</gene>
<dbReference type="Pfam" id="PF04264">
    <property type="entry name" value="YceI"/>
    <property type="match status" value="1"/>
</dbReference>
<dbReference type="Gene3D" id="2.40.128.110">
    <property type="entry name" value="Lipid/polyisoprenoid-binding, YceI-like"/>
    <property type="match status" value="1"/>
</dbReference>
<dbReference type="EMBL" id="BMQA01000004">
    <property type="protein sequence ID" value="GGJ06311.1"/>
    <property type="molecule type" value="Genomic_DNA"/>
</dbReference>
<evidence type="ECO:0000313" key="4">
    <source>
        <dbReference type="Proteomes" id="UP000657574"/>
    </source>
</evidence>
<dbReference type="InterPro" id="IPR007372">
    <property type="entry name" value="Lipid/polyisoprenoid-bd_YceI"/>
</dbReference>
<reference evidence="3" key="2">
    <citation type="submission" date="2020-09" db="EMBL/GenBank/DDBJ databases">
        <authorList>
            <person name="Sun Q."/>
            <person name="Ohkuma M."/>
        </authorList>
    </citation>
    <scope>NUCLEOTIDE SEQUENCE</scope>
    <source>
        <strain evidence="3">JCM 3086</strain>
    </source>
</reference>
<name>A0A917KA13_9ACTN</name>
<keyword evidence="4" id="KW-1185">Reference proteome</keyword>
<sequence length="190" mass="20324">MEASLNDNQNLAVGTRAIPPGVYRLDPVHSTVGFVVMHKVSRFRAGFGDFDATLVVDESGAMTLTGAAQAASVEVKNPMMRTHLLSPEFFDAKRHPEINLRSTSMELGEGGALVVSGELTLRGHTEVVSAVGTLTYVPDDLHGHGRVGIDLEGVVDRTRFGMTWNQKLPGGGVAVANEVTLVGELEFPKE</sequence>
<evidence type="ECO:0000259" key="2">
    <source>
        <dbReference type="SMART" id="SM00867"/>
    </source>
</evidence>
<dbReference type="SMART" id="SM00867">
    <property type="entry name" value="YceI"/>
    <property type="match status" value="1"/>
</dbReference>
<evidence type="ECO:0000313" key="3">
    <source>
        <dbReference type="EMBL" id="GGJ06311.1"/>
    </source>
</evidence>
<accession>A0A917KA13</accession>
<dbReference type="Proteomes" id="UP000657574">
    <property type="component" value="Unassembled WGS sequence"/>
</dbReference>
<dbReference type="PANTHER" id="PTHR34406">
    <property type="entry name" value="PROTEIN YCEI"/>
    <property type="match status" value="1"/>
</dbReference>